<evidence type="ECO:0000259" key="1">
    <source>
        <dbReference type="Pfam" id="PF00534"/>
    </source>
</evidence>
<dbReference type="Gene3D" id="3.40.50.2000">
    <property type="entry name" value="Glycogen Phosphorylase B"/>
    <property type="match status" value="1"/>
</dbReference>
<evidence type="ECO:0000313" key="2">
    <source>
        <dbReference type="EMBL" id="AIA86867.1"/>
    </source>
</evidence>
<dbReference type="SUPFAM" id="SSF53756">
    <property type="entry name" value="UDP-Glycosyltransferase/glycogen phosphorylase"/>
    <property type="match status" value="1"/>
</dbReference>
<dbReference type="PANTHER" id="PTHR45947">
    <property type="entry name" value="SULFOQUINOVOSYL TRANSFERASE SQD2"/>
    <property type="match status" value="1"/>
</dbReference>
<protein>
    <submittedName>
        <fullName evidence="2">Glycos_transf_1</fullName>
    </submittedName>
</protein>
<dbReference type="Pfam" id="PF00534">
    <property type="entry name" value="Glycos_transf_1"/>
    <property type="match status" value="1"/>
</dbReference>
<feature type="domain" description="Glycosyl transferase family 1" evidence="1">
    <location>
        <begin position="17"/>
        <end position="107"/>
    </location>
</feature>
<sequence length="107" mass="12004">MPAYISISDTRKDFVRPITIGVVSRLEAIKGMDLVVPAFAKVHEKYSDSKLLVVGDGSQRALMEKQVKEADLNKVVEFAGRQPQDSLQEYYDRIDILLMPSRSEGFG</sequence>
<accession>A0A060BW28</accession>
<dbReference type="InterPro" id="IPR001296">
    <property type="entry name" value="Glyco_trans_1"/>
</dbReference>
<dbReference type="EMBL" id="KF119599">
    <property type="protein sequence ID" value="AIA86867.1"/>
    <property type="molecule type" value="Genomic_DNA"/>
</dbReference>
<dbReference type="GO" id="GO:0016757">
    <property type="term" value="F:glycosyltransferase activity"/>
    <property type="evidence" value="ECO:0007669"/>
    <property type="project" value="InterPro"/>
</dbReference>
<dbReference type="InterPro" id="IPR050194">
    <property type="entry name" value="Glycosyltransferase_grp1"/>
</dbReference>
<name>A0A060BW28_9GAMM</name>
<proteinExistence type="predicted"/>
<dbReference type="PANTHER" id="PTHR45947:SF3">
    <property type="entry name" value="SULFOQUINOVOSYL TRANSFERASE SQD2"/>
    <property type="match status" value="1"/>
</dbReference>
<organism evidence="2">
    <name type="scientific">uncultured Alkalilimnicola sp</name>
    <dbReference type="NCBI Taxonomy" id="543110"/>
    <lineage>
        <taxon>Bacteria</taxon>
        <taxon>Pseudomonadati</taxon>
        <taxon>Pseudomonadota</taxon>
        <taxon>Gammaproteobacteria</taxon>
        <taxon>Chromatiales</taxon>
        <taxon>Ectothiorhodospiraceae</taxon>
        <taxon>Alkalilimnicola</taxon>
        <taxon>environmental samples</taxon>
    </lineage>
</organism>
<dbReference type="AlphaFoldDB" id="A0A060BW28"/>
<reference evidence="2" key="1">
    <citation type="journal article" date="2013" name="Environ. Microbiol.">
        <title>Seasonally variable intestinal metagenomes of the red palm weevil (Rhynchophorus ferrugineus).</title>
        <authorList>
            <person name="Jia S."/>
            <person name="Zhang X."/>
            <person name="Zhang G."/>
            <person name="Yin A."/>
            <person name="Zhang S."/>
            <person name="Li F."/>
            <person name="Wang L."/>
            <person name="Zhao D."/>
            <person name="Yun Q."/>
            <person name="Tala"/>
            <person name="Wang J."/>
            <person name="Sun G."/>
            <person name="Baabdullah M."/>
            <person name="Yu X."/>
            <person name="Hu S."/>
            <person name="Al-Mssallem I.S."/>
            <person name="Yu J."/>
        </authorList>
    </citation>
    <scope>NUCLEOTIDE SEQUENCE</scope>
</reference>